<dbReference type="Pfam" id="PF13349">
    <property type="entry name" value="DUF4097"/>
    <property type="match status" value="1"/>
</dbReference>
<dbReference type="EMBL" id="FMZZ01000001">
    <property type="protein sequence ID" value="SDC23669.1"/>
    <property type="molecule type" value="Genomic_DNA"/>
</dbReference>
<dbReference type="AlphaFoldDB" id="A0A1G6JY06"/>
<dbReference type="RefSeq" id="WP_091447931.1">
    <property type="nucleotide sequence ID" value="NZ_FMZZ01000001.1"/>
</dbReference>
<dbReference type="Proteomes" id="UP000199501">
    <property type="component" value="Unassembled WGS sequence"/>
</dbReference>
<organism evidence="2 3">
    <name type="scientific">Actinokineospora iranica</name>
    <dbReference type="NCBI Taxonomy" id="1271860"/>
    <lineage>
        <taxon>Bacteria</taxon>
        <taxon>Bacillati</taxon>
        <taxon>Actinomycetota</taxon>
        <taxon>Actinomycetes</taxon>
        <taxon>Pseudonocardiales</taxon>
        <taxon>Pseudonocardiaceae</taxon>
        <taxon>Actinokineospora</taxon>
    </lineage>
</organism>
<evidence type="ECO:0000313" key="3">
    <source>
        <dbReference type="Proteomes" id="UP000199501"/>
    </source>
</evidence>
<reference evidence="3" key="1">
    <citation type="submission" date="2016-10" db="EMBL/GenBank/DDBJ databases">
        <authorList>
            <person name="Varghese N."/>
            <person name="Submissions S."/>
        </authorList>
    </citation>
    <scope>NUCLEOTIDE SEQUENCE [LARGE SCALE GENOMIC DNA]</scope>
    <source>
        <strain evidence="3">IBRC-M 10403</strain>
    </source>
</reference>
<dbReference type="STRING" id="1271860.SAMN05216174_101617"/>
<protein>
    <submittedName>
        <fullName evidence="2">DUF4097 and DUF4098 domain-containing protein YvlB</fullName>
    </submittedName>
</protein>
<evidence type="ECO:0000259" key="1">
    <source>
        <dbReference type="Pfam" id="PF13349"/>
    </source>
</evidence>
<name>A0A1G6JY06_9PSEU</name>
<keyword evidence="3" id="KW-1185">Reference proteome</keyword>
<feature type="domain" description="DUF4097" evidence="1">
    <location>
        <begin position="19"/>
        <end position="279"/>
    </location>
</feature>
<proteinExistence type="predicted"/>
<sequence>MPIFDTPDPISVTLELGVGDVRITATDRTDTVVEVRPSDDSDDSDVQAARRTTVEFANGTLLVRTPKARALDFSRKSRSVAVAIELPTGSRVHGDAVMADFHCVGALGECGLKTSAGHIRLDRTRSAHVTTGAGNLTVDQAEGEVEATTGTGRIRLGAVDGPVVAKNSNGHTEIGTATGEVRVRSANGDISVDRAIVGADLKTSNGGIRVGEVVCGAVVLKTGTGDLDVGVAEGTAAWLDLDTGHGRVRNSLDDTAAGPDGADETVEVRAHTSFGDITIRRS</sequence>
<dbReference type="InterPro" id="IPR025164">
    <property type="entry name" value="Toastrack_DUF4097"/>
</dbReference>
<evidence type="ECO:0000313" key="2">
    <source>
        <dbReference type="EMBL" id="SDC23669.1"/>
    </source>
</evidence>
<dbReference type="OrthoDB" id="3252095at2"/>
<gene>
    <name evidence="2" type="ORF">SAMN05216174_101617</name>
</gene>
<accession>A0A1G6JY06</accession>